<dbReference type="Proteomes" id="UP001377168">
    <property type="component" value="Unassembled WGS sequence"/>
</dbReference>
<proteinExistence type="predicted"/>
<name>A0ACC6Q8D7_9ACTN</name>
<sequence length="121" mass="12279">MPRKKDIMHKASQLAVTAALVVPALLSAAGVATAAPQSVVSAPISASDTGFLSGLFADDDSIQVDSDNGSFVQSTHSVDVDGAVSDTIATGFDADGNAYYERETNSATAEGFSSSSTSSWS</sequence>
<keyword evidence="2" id="KW-1185">Reference proteome</keyword>
<reference evidence="1" key="1">
    <citation type="submission" date="2024-03" db="EMBL/GenBank/DDBJ databases">
        <title>Novel Streptomyces species of biotechnological and ecological value are a feature of Machair soil.</title>
        <authorList>
            <person name="Prole J.R."/>
            <person name="Goodfellow M."/>
            <person name="Allenby N."/>
            <person name="Ward A.C."/>
        </authorList>
    </citation>
    <scope>NUCLEOTIDE SEQUENCE</scope>
    <source>
        <strain evidence="1">MS2.AVA.5</strain>
    </source>
</reference>
<protein>
    <submittedName>
        <fullName evidence="1">Uncharacterized protein</fullName>
    </submittedName>
</protein>
<evidence type="ECO:0000313" key="1">
    <source>
        <dbReference type="EMBL" id="MEJ8639891.1"/>
    </source>
</evidence>
<comment type="caution">
    <text evidence="1">The sequence shown here is derived from an EMBL/GenBank/DDBJ whole genome shotgun (WGS) entry which is preliminary data.</text>
</comment>
<gene>
    <name evidence="1" type="ORF">WKI67_41985</name>
</gene>
<evidence type="ECO:0000313" key="2">
    <source>
        <dbReference type="Proteomes" id="UP001377168"/>
    </source>
</evidence>
<organism evidence="1 2">
    <name type="scientific">Streptomyces achmelvichensis</name>
    <dbReference type="NCBI Taxonomy" id="3134111"/>
    <lineage>
        <taxon>Bacteria</taxon>
        <taxon>Bacillati</taxon>
        <taxon>Actinomycetota</taxon>
        <taxon>Actinomycetes</taxon>
        <taxon>Kitasatosporales</taxon>
        <taxon>Streptomycetaceae</taxon>
        <taxon>Streptomyces</taxon>
    </lineage>
</organism>
<dbReference type="EMBL" id="JBBKAJ010000026">
    <property type="protein sequence ID" value="MEJ8639891.1"/>
    <property type="molecule type" value="Genomic_DNA"/>
</dbReference>
<accession>A0ACC6Q8D7</accession>